<evidence type="ECO:0000256" key="1">
    <source>
        <dbReference type="SAM" id="MobiDB-lite"/>
    </source>
</evidence>
<dbReference type="KEGG" id="adu:107468989"/>
<feature type="compositionally biased region" description="Polar residues" evidence="1">
    <location>
        <begin position="471"/>
        <end position="484"/>
    </location>
</feature>
<feature type="compositionally biased region" description="Basic residues" evidence="1">
    <location>
        <begin position="972"/>
        <end position="984"/>
    </location>
</feature>
<evidence type="ECO:0000313" key="3">
    <source>
        <dbReference type="RefSeq" id="XP_015943853.1"/>
    </source>
</evidence>
<name>A0A6P4C572_ARADU</name>
<feature type="compositionally biased region" description="Polar residues" evidence="1">
    <location>
        <begin position="1066"/>
        <end position="1076"/>
    </location>
</feature>
<feature type="compositionally biased region" description="Basic and acidic residues" evidence="1">
    <location>
        <begin position="435"/>
        <end position="447"/>
    </location>
</feature>
<feature type="compositionally biased region" description="Polar residues" evidence="1">
    <location>
        <begin position="1225"/>
        <end position="1236"/>
    </location>
</feature>
<proteinExistence type="predicted"/>
<dbReference type="RefSeq" id="XP_015943853.1">
    <property type="nucleotide sequence ID" value="XM_016088367.3"/>
</dbReference>
<feature type="compositionally biased region" description="Polar residues" evidence="1">
    <location>
        <begin position="992"/>
        <end position="1025"/>
    </location>
</feature>
<feature type="region of interest" description="Disordered" evidence="1">
    <location>
        <begin position="254"/>
        <end position="302"/>
    </location>
</feature>
<dbReference type="Proteomes" id="UP000515211">
    <property type="component" value="Chromosome 10"/>
</dbReference>
<evidence type="ECO:0000313" key="2">
    <source>
        <dbReference type="Proteomes" id="UP000515211"/>
    </source>
</evidence>
<feature type="compositionally biased region" description="Basic residues" evidence="1">
    <location>
        <begin position="780"/>
        <end position="792"/>
    </location>
</feature>
<feature type="compositionally biased region" description="Basic and acidic residues" evidence="1">
    <location>
        <begin position="284"/>
        <end position="298"/>
    </location>
</feature>
<feature type="compositionally biased region" description="Basic residues" evidence="1">
    <location>
        <begin position="604"/>
        <end position="616"/>
    </location>
</feature>
<feature type="compositionally biased region" description="Basic and acidic residues" evidence="1">
    <location>
        <begin position="172"/>
        <end position="183"/>
    </location>
</feature>
<reference evidence="2" key="1">
    <citation type="journal article" date="2016" name="Nat. Genet.">
        <title>The genome sequences of Arachis duranensis and Arachis ipaensis, the diploid ancestors of cultivated peanut.</title>
        <authorList>
            <person name="Bertioli D.J."/>
            <person name="Cannon S.B."/>
            <person name="Froenicke L."/>
            <person name="Huang G."/>
            <person name="Farmer A.D."/>
            <person name="Cannon E.K."/>
            <person name="Liu X."/>
            <person name="Gao D."/>
            <person name="Clevenger J."/>
            <person name="Dash S."/>
            <person name="Ren L."/>
            <person name="Moretzsohn M.C."/>
            <person name="Shirasawa K."/>
            <person name="Huang W."/>
            <person name="Vidigal B."/>
            <person name="Abernathy B."/>
            <person name="Chu Y."/>
            <person name="Niederhuth C.E."/>
            <person name="Umale P."/>
            <person name="Araujo A.C."/>
            <person name="Kozik A."/>
            <person name="Kim K.D."/>
            <person name="Burow M.D."/>
            <person name="Varshney R.K."/>
            <person name="Wang X."/>
            <person name="Zhang X."/>
            <person name="Barkley N."/>
            <person name="Guimaraes P.M."/>
            <person name="Isobe S."/>
            <person name="Guo B."/>
            <person name="Liao B."/>
            <person name="Stalker H.T."/>
            <person name="Schmitz R.J."/>
            <person name="Scheffler B.E."/>
            <person name="Leal-Bertioli S.C."/>
            <person name="Xun X."/>
            <person name="Jackson S.A."/>
            <person name="Michelmore R."/>
            <person name="Ozias-Akins P."/>
        </authorList>
    </citation>
    <scope>NUCLEOTIDE SEQUENCE [LARGE SCALE GENOMIC DNA]</scope>
    <source>
        <strain evidence="2">cv. V14167</strain>
    </source>
</reference>
<feature type="compositionally biased region" description="Basic residues" evidence="1">
    <location>
        <begin position="694"/>
        <end position="704"/>
    </location>
</feature>
<feature type="compositionally biased region" description="Basic and acidic residues" evidence="1">
    <location>
        <begin position="390"/>
        <end position="406"/>
    </location>
</feature>
<feature type="compositionally biased region" description="Basic and acidic residues" evidence="1">
    <location>
        <begin position="1214"/>
        <end position="1224"/>
    </location>
</feature>
<dbReference type="GeneID" id="107468989"/>
<feature type="region of interest" description="Disordered" evidence="1">
    <location>
        <begin position="390"/>
        <end position="484"/>
    </location>
</feature>
<feature type="region of interest" description="Disordered" evidence="1">
    <location>
        <begin position="660"/>
        <end position="843"/>
    </location>
</feature>
<feature type="region of interest" description="Disordered" evidence="1">
    <location>
        <begin position="579"/>
        <end position="639"/>
    </location>
</feature>
<keyword evidence="2" id="KW-1185">Reference proteome</keyword>
<dbReference type="AlphaFoldDB" id="A0A6P4C572"/>
<gene>
    <name evidence="3" type="primary">LOC107468989</name>
</gene>
<feature type="compositionally biased region" description="Polar residues" evidence="1">
    <location>
        <begin position="874"/>
        <end position="884"/>
    </location>
</feature>
<feature type="region of interest" description="Disordered" evidence="1">
    <location>
        <begin position="497"/>
        <end position="526"/>
    </location>
</feature>
<feature type="compositionally biased region" description="Basic and acidic residues" evidence="1">
    <location>
        <begin position="1174"/>
        <end position="1190"/>
    </location>
</feature>
<feature type="compositionally biased region" description="Polar residues" evidence="1">
    <location>
        <begin position="800"/>
        <end position="833"/>
    </location>
</feature>
<feature type="compositionally biased region" description="Polar residues" evidence="1">
    <location>
        <begin position="1192"/>
        <end position="1205"/>
    </location>
</feature>
<reference evidence="3" key="2">
    <citation type="submission" date="2025-08" db="UniProtKB">
        <authorList>
            <consortium name="RefSeq"/>
        </authorList>
    </citation>
    <scope>IDENTIFICATION</scope>
    <source>
        <tissue evidence="3">Whole plant</tissue>
    </source>
</reference>
<organism evidence="2 3">
    <name type="scientific">Arachis duranensis</name>
    <name type="common">Wild peanut</name>
    <dbReference type="NCBI Taxonomy" id="130453"/>
    <lineage>
        <taxon>Eukaryota</taxon>
        <taxon>Viridiplantae</taxon>
        <taxon>Streptophyta</taxon>
        <taxon>Embryophyta</taxon>
        <taxon>Tracheophyta</taxon>
        <taxon>Spermatophyta</taxon>
        <taxon>Magnoliopsida</taxon>
        <taxon>eudicotyledons</taxon>
        <taxon>Gunneridae</taxon>
        <taxon>Pentapetalae</taxon>
        <taxon>rosids</taxon>
        <taxon>fabids</taxon>
        <taxon>Fabales</taxon>
        <taxon>Fabaceae</taxon>
        <taxon>Papilionoideae</taxon>
        <taxon>50 kb inversion clade</taxon>
        <taxon>dalbergioids sensu lato</taxon>
        <taxon>Dalbergieae</taxon>
        <taxon>Pterocarpus clade</taxon>
        <taxon>Arachis</taxon>
    </lineage>
</organism>
<protein>
    <submittedName>
        <fullName evidence="3">Uncharacterized protein LOC107468989</fullName>
    </submittedName>
</protein>
<accession>A0A6P4C572</accession>
<feature type="region of interest" description="Disordered" evidence="1">
    <location>
        <begin position="869"/>
        <end position="1278"/>
    </location>
</feature>
<feature type="compositionally biased region" description="Basic residues" evidence="1">
    <location>
        <begin position="1138"/>
        <end position="1148"/>
    </location>
</feature>
<sequence>MDPSIRDSESKPKPLSENKDDANVVFIDTNLDTHLAVLVSDHDTVSDLKERILSEHASCFPKLGQIQIHAMKVKRKGYFYHLSDSMFVKSAFYGFNKSWFLCVDASPLGERGQNDCSGSRSQKILLGNSDNALTGLINDEKEEHDFVNPSDKAVKDDNVVCEDEMSKSVSSAKEKQKSTRKEDDTLEYDASIFRPGNDTLQREIEVMADPSLNATKEVIIESEVLKEHQHNEFNNNNATIGIGTESMKEASEPVRATNKQKKSKRSLIHDADVMQKKGKKRSSNSHETHLTSFRKDAEAYPSNIQGGVEEEVYENGIVSKDISMSKPTLEKMEIGTDASLEGIPSKVNNRTVVETKLQPSGVKEPKEPKQLNEDNLNIVLDLCNESEVGLTDRTEGRREVLQDDPKPMQLEECTPSEQNNNTEANIKESNVAPKPVDRNEMGEPVKSEKKKRRKRKDMDLDESASRKECTPSKQNNTDANVNDLNVTSKVVLGIEKSEKKKRKTRKHKDSDVETTVGEGIGPTDASDSKIVIVKSLKSSDCNPALGDIGAEENPLNHTEVGIIQQAEMKGTVVSAIEKDDASGADNPGSLEQIETIANAEHVDKTRRKKSNKKQSTKSKSSSNMMTNDVNPASGDIGAEENTLNHTEVGIIQQAEMKGTVVSATEKDDASGADNPGSLEQIETIANAEHVDKTCRKKSNKKQSTKSKSSSNIPTNDVNPASGDIGAEENPLNRTEVGIIQQAEMKGTVVSATEKDDASGADNPGSLEQIETIANAEHVDKTRRKKSNKKQSTKSKSSSNMLTNDVNDSQKPSPSSDIGTLASPNVSLFPSNTAEGIDNLAPVEANDAAKDSTFSCEEKDEKNLEAYLEDDRVNVEQQSPSQQVQHRSHLDKMVPNVRKTKRDAKLSSQSNSDISSIREKGKPRASAPGKSMDLAEMEGTVVSATEKDDASGADNPGPLEQIETIANAEHVDKTRRKKSNKKQSTKSKSSSNMLTNDVNDSQKPSPSSDIGTLASPNVSLFPSNTAEGIDNLAPVEANDAAKDSTFSCEEKDEKNLEASLEDDRVNVEQQSPSQQVQHRSHLDKMVPNVRKTKRDAKLSSQSNSDLSSIREKGKPRANASGKSMDSADHLPISSPTMKGSKKVIHKKAGKSLVNNAREVKGKTNQKKSLLSGAIFKDDSSDTSKDADKVDMSDASTKSPSANSLLSDFSDGDISEDSHGGKRLESGEQNDFNESMSTIKGKPIDHVFRSSSRYKKARITASQLEESESQPEFVPDSLAE</sequence>
<feature type="region of interest" description="Disordered" evidence="1">
    <location>
        <begin position="165"/>
        <end position="184"/>
    </location>
</feature>
<feature type="compositionally biased region" description="Basic and acidic residues" evidence="1">
    <location>
        <begin position="1047"/>
        <end position="1065"/>
    </location>
</feature>
<feature type="compositionally biased region" description="Polar residues" evidence="1">
    <location>
        <begin position="415"/>
        <end position="428"/>
    </location>
</feature>
<dbReference type="OrthoDB" id="1093005at2759"/>